<reference evidence="3 4" key="1">
    <citation type="submission" date="2016-10" db="EMBL/GenBank/DDBJ databases">
        <authorList>
            <person name="Varghese N."/>
            <person name="Submissions S."/>
        </authorList>
    </citation>
    <scope>NUCLEOTIDE SEQUENCE [LARGE SCALE GENOMIC DNA]</scope>
    <source>
        <strain evidence="4">YIM D21,KCTC 23444,ACCC 10710</strain>
    </source>
</reference>
<proteinExistence type="predicted"/>
<dbReference type="Proteomes" id="UP000325289">
    <property type="component" value="Unassembled WGS sequence"/>
</dbReference>
<evidence type="ECO:0000313" key="3">
    <source>
        <dbReference type="EMBL" id="SFE57802.1"/>
    </source>
</evidence>
<dbReference type="EMBL" id="FOMS01000011">
    <property type="protein sequence ID" value="SFE57802.1"/>
    <property type="molecule type" value="Genomic_DNA"/>
</dbReference>
<accession>A0A1I2BNS6</accession>
<keyword evidence="1" id="KW-0175">Coiled coil</keyword>
<evidence type="ECO:0000256" key="1">
    <source>
        <dbReference type="SAM" id="Coils"/>
    </source>
</evidence>
<organism evidence="3 4">
    <name type="scientific">Roseivivax sediminis</name>
    <dbReference type="NCBI Taxonomy" id="936889"/>
    <lineage>
        <taxon>Bacteria</taxon>
        <taxon>Pseudomonadati</taxon>
        <taxon>Pseudomonadota</taxon>
        <taxon>Alphaproteobacteria</taxon>
        <taxon>Rhodobacterales</taxon>
        <taxon>Roseobacteraceae</taxon>
        <taxon>Roseivivax</taxon>
    </lineage>
</organism>
<dbReference type="AlphaFoldDB" id="A0A1I2BNS6"/>
<keyword evidence="4" id="KW-1185">Reference proteome</keyword>
<gene>
    <name evidence="3" type="ORF">SAMN04515678_111127</name>
</gene>
<name>A0A1I2BNS6_9RHOB</name>
<dbReference type="OrthoDB" id="7875456at2"/>
<evidence type="ECO:0000256" key="2">
    <source>
        <dbReference type="SAM" id="SignalP"/>
    </source>
</evidence>
<dbReference type="PROSITE" id="PS51257">
    <property type="entry name" value="PROKAR_LIPOPROTEIN"/>
    <property type="match status" value="1"/>
</dbReference>
<dbReference type="RefSeq" id="WP_149757236.1">
    <property type="nucleotide sequence ID" value="NZ_FOMS01000011.1"/>
</dbReference>
<sequence length="129" mass="14392">MRRLSLAFLLVLAACATPLERCVSQAGARVAAAEDELRELERTLARGYAVEIDVRTVPVFTTCYYGKHGRRPCVADRVQRFPRRVPVDLTEVRRRAEEIRASLPDMREAAQAGAAQCRTLHADSLAPQD</sequence>
<keyword evidence="2" id="KW-0732">Signal</keyword>
<feature type="coiled-coil region" evidence="1">
    <location>
        <begin position="23"/>
        <end position="50"/>
    </location>
</feature>
<protein>
    <recommendedName>
        <fullName evidence="5">Lipoprotein</fullName>
    </recommendedName>
</protein>
<evidence type="ECO:0000313" key="4">
    <source>
        <dbReference type="Proteomes" id="UP000325289"/>
    </source>
</evidence>
<evidence type="ECO:0008006" key="5">
    <source>
        <dbReference type="Google" id="ProtNLM"/>
    </source>
</evidence>
<feature type="chain" id="PRO_5009302115" description="Lipoprotein" evidence="2">
    <location>
        <begin position="17"/>
        <end position="129"/>
    </location>
</feature>
<feature type="signal peptide" evidence="2">
    <location>
        <begin position="1"/>
        <end position="16"/>
    </location>
</feature>